<dbReference type="PROSITE" id="PS50893">
    <property type="entry name" value="ABC_TRANSPORTER_2"/>
    <property type="match status" value="1"/>
</dbReference>
<gene>
    <name evidence="12" type="primary">LOC117646655</name>
</gene>
<dbReference type="GO" id="GO:0005524">
    <property type="term" value="F:ATP binding"/>
    <property type="evidence" value="ECO:0007669"/>
    <property type="project" value="UniProtKB-KW"/>
</dbReference>
<dbReference type="InterPro" id="IPR003439">
    <property type="entry name" value="ABC_transporter-like_ATP-bd"/>
</dbReference>
<dbReference type="InterPro" id="IPR003593">
    <property type="entry name" value="AAA+_ATPase"/>
</dbReference>
<reference evidence="12" key="1">
    <citation type="submission" date="2025-08" db="UniProtKB">
        <authorList>
            <consortium name="RefSeq"/>
        </authorList>
    </citation>
    <scope>IDENTIFICATION</scope>
    <source>
        <tissue evidence="12">Total insect</tissue>
    </source>
</reference>
<accession>A0A6P8Z9F6</accession>
<dbReference type="SUPFAM" id="SSF52540">
    <property type="entry name" value="P-loop containing nucleoside triphosphate hydrolases"/>
    <property type="match status" value="1"/>
</dbReference>
<dbReference type="FunCoup" id="A0A6P8Z9F6">
    <property type="interactions" value="92"/>
</dbReference>
<dbReference type="CDD" id="cd03213">
    <property type="entry name" value="ABCG_EPDR"/>
    <property type="match status" value="1"/>
</dbReference>
<sequence length="619" mass="68406">MALLGECCSAALQPAASSSHSSHRAVYLQVPKNKLIDIDFSDVKFTVKDGRKGTKDVLRGVSGRYLSGELTAIMGPSGAGKSSLLNVVTGVQVSGVTGTVGGVSISEAGGASGFRKESCYITQDDMLNPLFTVHEIMTMAADFKLGSSLSTKAKQLVIEDILETLGLTGTRETRCCRLSGGQRKRVSIALELIDNPPVMFLDEPTTGLDSSASAQVVSTLKALARGGRTIVCTIHQPSASVFELFDHVHVIAKGRTVYQGSALSVVPFLQEAELPCPKYHNPADFLMDVASGELGDHGTNLERLANAKEWRGERSIIKDPTQDFTDKGTRKAMVLIRKPTELDRFWVLLHRSMIQLYRDWTVTHLKLALHFVVGIIFGLYFADAGWDGSKTISNFGFFMCTCVYLGYTSMMPAVLRFPQEMNTLKKEQYNNWYKLRTYYIAFIVANIPVQMVFCTVFTSMAYFISSQVADWTRFVMFLSMCQLLSIMSESIGLFLGTTCNPVNGTFLGAIFIAVCMLFAGFLVFLAHMPTYLSWAADLNYMRYALEGLSLSVYGYGRETLECPRTEIYCHFRVPATLLSEVGMEDGRYWIDVSALAAMIVLLRLVSFVTLKRKVSCNTR</sequence>
<dbReference type="InParanoid" id="A0A6P8Z9F6"/>
<evidence type="ECO:0000256" key="8">
    <source>
        <dbReference type="ARBA" id="ARBA00023136"/>
    </source>
</evidence>
<protein>
    <submittedName>
        <fullName evidence="12">ATP-binding cassette sub-family G member 1-like</fullName>
    </submittedName>
</protein>
<dbReference type="SMART" id="SM00382">
    <property type="entry name" value="AAA"/>
    <property type="match status" value="1"/>
</dbReference>
<dbReference type="RefSeq" id="XP_034243647.1">
    <property type="nucleotide sequence ID" value="XM_034387756.1"/>
</dbReference>
<feature type="transmembrane region" description="Helical" evidence="9">
    <location>
        <begin position="474"/>
        <end position="495"/>
    </location>
</feature>
<feature type="transmembrane region" description="Helical" evidence="9">
    <location>
        <begin position="507"/>
        <end position="528"/>
    </location>
</feature>
<dbReference type="PROSITE" id="PS00211">
    <property type="entry name" value="ABC_TRANSPORTER_1"/>
    <property type="match status" value="1"/>
</dbReference>
<dbReference type="KEGG" id="tpal:117646655"/>
<keyword evidence="6" id="KW-0067">ATP-binding</keyword>
<dbReference type="OrthoDB" id="66620at2759"/>
<dbReference type="Pfam" id="PF19055">
    <property type="entry name" value="ABC2_membrane_7"/>
    <property type="match status" value="1"/>
</dbReference>
<dbReference type="PANTHER" id="PTHR48041:SF32">
    <property type="entry name" value="PROTEIN WHITE-LIKE PROTEIN"/>
    <property type="match status" value="1"/>
</dbReference>
<feature type="transmembrane region" description="Helical" evidence="9">
    <location>
        <begin position="588"/>
        <end position="610"/>
    </location>
</feature>
<dbReference type="FunFam" id="3.40.50.300:FF:001077">
    <property type="entry name" value="Uncharacterized protein, isoform A"/>
    <property type="match status" value="1"/>
</dbReference>
<dbReference type="InterPro" id="IPR017871">
    <property type="entry name" value="ABC_transporter-like_CS"/>
</dbReference>
<evidence type="ECO:0000256" key="4">
    <source>
        <dbReference type="ARBA" id="ARBA00022692"/>
    </source>
</evidence>
<dbReference type="GO" id="GO:0016887">
    <property type="term" value="F:ATP hydrolysis activity"/>
    <property type="evidence" value="ECO:0007669"/>
    <property type="project" value="InterPro"/>
</dbReference>
<keyword evidence="7 9" id="KW-1133">Transmembrane helix</keyword>
<evidence type="ECO:0000256" key="2">
    <source>
        <dbReference type="ARBA" id="ARBA00005814"/>
    </source>
</evidence>
<evidence type="ECO:0000313" key="12">
    <source>
        <dbReference type="RefSeq" id="XP_034243647.1"/>
    </source>
</evidence>
<comment type="similarity">
    <text evidence="2">Belongs to the ABC transporter superfamily. ABCG family. Eye pigment precursor importer (TC 3.A.1.204) subfamily.</text>
</comment>
<keyword evidence="3" id="KW-0813">Transport</keyword>
<feature type="domain" description="ABC transporter" evidence="10">
    <location>
        <begin position="38"/>
        <end position="278"/>
    </location>
</feature>
<keyword evidence="5" id="KW-0547">Nucleotide-binding</keyword>
<evidence type="ECO:0000313" key="11">
    <source>
        <dbReference type="Proteomes" id="UP000515158"/>
    </source>
</evidence>
<organism evidence="12">
    <name type="scientific">Thrips palmi</name>
    <name type="common">Melon thrips</name>
    <dbReference type="NCBI Taxonomy" id="161013"/>
    <lineage>
        <taxon>Eukaryota</taxon>
        <taxon>Metazoa</taxon>
        <taxon>Ecdysozoa</taxon>
        <taxon>Arthropoda</taxon>
        <taxon>Hexapoda</taxon>
        <taxon>Insecta</taxon>
        <taxon>Pterygota</taxon>
        <taxon>Neoptera</taxon>
        <taxon>Paraneoptera</taxon>
        <taxon>Thysanoptera</taxon>
        <taxon>Terebrantia</taxon>
        <taxon>Thripoidea</taxon>
        <taxon>Thripidae</taxon>
        <taxon>Thrips</taxon>
    </lineage>
</organism>
<dbReference type="Pfam" id="PF01061">
    <property type="entry name" value="ABC2_membrane"/>
    <property type="match status" value="1"/>
</dbReference>
<dbReference type="InterPro" id="IPR050352">
    <property type="entry name" value="ABCG_transporters"/>
</dbReference>
<proteinExistence type="inferred from homology"/>
<feature type="transmembrane region" description="Helical" evidence="9">
    <location>
        <begin position="438"/>
        <end position="462"/>
    </location>
</feature>
<dbReference type="Pfam" id="PF00005">
    <property type="entry name" value="ABC_tran"/>
    <property type="match status" value="1"/>
</dbReference>
<keyword evidence="11" id="KW-1185">Reference proteome</keyword>
<evidence type="ECO:0000259" key="10">
    <source>
        <dbReference type="PROSITE" id="PS50893"/>
    </source>
</evidence>
<evidence type="ECO:0000256" key="3">
    <source>
        <dbReference type="ARBA" id="ARBA00022448"/>
    </source>
</evidence>
<keyword evidence="8 9" id="KW-0472">Membrane</keyword>
<feature type="transmembrane region" description="Helical" evidence="9">
    <location>
        <begin position="394"/>
        <end position="417"/>
    </location>
</feature>
<name>A0A6P8Z9F6_THRPL</name>
<evidence type="ECO:0000256" key="6">
    <source>
        <dbReference type="ARBA" id="ARBA00022840"/>
    </source>
</evidence>
<evidence type="ECO:0000256" key="5">
    <source>
        <dbReference type="ARBA" id="ARBA00022741"/>
    </source>
</evidence>
<dbReference type="Gene3D" id="3.40.50.300">
    <property type="entry name" value="P-loop containing nucleotide triphosphate hydrolases"/>
    <property type="match status" value="1"/>
</dbReference>
<dbReference type="GeneID" id="117646655"/>
<dbReference type="GO" id="GO:0140359">
    <property type="term" value="F:ABC-type transporter activity"/>
    <property type="evidence" value="ECO:0007669"/>
    <property type="project" value="InterPro"/>
</dbReference>
<keyword evidence="4 9" id="KW-0812">Transmembrane</keyword>
<comment type="subcellular location">
    <subcellularLocation>
        <location evidence="1">Membrane</location>
        <topology evidence="1">Multi-pass membrane protein</topology>
    </subcellularLocation>
</comment>
<dbReference type="InterPro" id="IPR013525">
    <property type="entry name" value="ABC2_TM"/>
</dbReference>
<dbReference type="Proteomes" id="UP000515158">
    <property type="component" value="Unplaced"/>
</dbReference>
<feature type="transmembrane region" description="Helical" evidence="9">
    <location>
        <begin position="360"/>
        <end position="382"/>
    </location>
</feature>
<dbReference type="InterPro" id="IPR027417">
    <property type="entry name" value="P-loop_NTPase"/>
</dbReference>
<dbReference type="PANTHER" id="PTHR48041">
    <property type="entry name" value="ABC TRANSPORTER G FAMILY MEMBER 28"/>
    <property type="match status" value="1"/>
</dbReference>
<dbReference type="AlphaFoldDB" id="A0A6P8Z9F6"/>
<evidence type="ECO:0000256" key="7">
    <source>
        <dbReference type="ARBA" id="ARBA00022989"/>
    </source>
</evidence>
<evidence type="ECO:0000256" key="1">
    <source>
        <dbReference type="ARBA" id="ARBA00004141"/>
    </source>
</evidence>
<dbReference type="InterPro" id="IPR043926">
    <property type="entry name" value="ABCG_dom"/>
</dbReference>
<evidence type="ECO:0000256" key="9">
    <source>
        <dbReference type="SAM" id="Phobius"/>
    </source>
</evidence>
<dbReference type="GO" id="GO:0005886">
    <property type="term" value="C:plasma membrane"/>
    <property type="evidence" value="ECO:0007669"/>
    <property type="project" value="TreeGrafter"/>
</dbReference>